<reference evidence="1 2" key="1">
    <citation type="submission" date="2023-07" db="EMBL/GenBank/DDBJ databases">
        <title>Genomic Encyclopedia of Type Strains, Phase IV (KMG-IV): sequencing the most valuable type-strain genomes for metagenomic binning, comparative biology and taxonomic classification.</title>
        <authorList>
            <person name="Goeker M."/>
        </authorList>
    </citation>
    <scope>NUCLEOTIDE SEQUENCE [LARGE SCALE GENOMIC DNA]</scope>
    <source>
        <strain evidence="1 2">DSM 102814</strain>
    </source>
</reference>
<accession>A0ABU1K3S6</accession>
<name>A0ABU1K3S6_9FLAO</name>
<comment type="caution">
    <text evidence="1">The sequence shown here is derived from an EMBL/GenBank/DDBJ whole genome shotgun (WGS) entry which is preliminary data.</text>
</comment>
<dbReference type="PROSITE" id="PS51257">
    <property type="entry name" value="PROKAR_LIPOPROTEIN"/>
    <property type="match status" value="1"/>
</dbReference>
<protein>
    <recommendedName>
        <fullName evidence="3">YD repeat-containing protein</fullName>
    </recommendedName>
</protein>
<keyword evidence="2" id="KW-1185">Reference proteome</keyword>
<dbReference type="Proteomes" id="UP001257659">
    <property type="component" value="Unassembled WGS sequence"/>
</dbReference>
<sequence>MKNALIILSAFILFSCNSDDDDDDDDVDSTTNPTVSSLTINSFKETIDRPAIDGYESYKEITAGDIVQNKFMNYTVETYFDDELKEDNQYNYFIYQNEKTTEFYPISEKTQGTTQQLFYDNNSKLSGIYWEKINRYYRIIHNGNNIDYFERLTGSLENPNTEVIIRHILKFDNNDNVIKAGIDQDLDGVMDFENKFIYDESNNLTTIEMANGTTVNISYSSIKNTKSFVLDNSFGKRVRRLFCSEVYGSSMTEAIENLEHSTHLTNKDLSSAISIETNQANFYTKYQREGYENATHTIEFFFE</sequence>
<dbReference type="RefSeq" id="WP_309727186.1">
    <property type="nucleotide sequence ID" value="NZ_JAVDQA010000002.1"/>
</dbReference>
<organism evidence="1 2">
    <name type="scientific">Mesonia maritima</name>
    <dbReference type="NCBI Taxonomy" id="1793873"/>
    <lineage>
        <taxon>Bacteria</taxon>
        <taxon>Pseudomonadati</taxon>
        <taxon>Bacteroidota</taxon>
        <taxon>Flavobacteriia</taxon>
        <taxon>Flavobacteriales</taxon>
        <taxon>Flavobacteriaceae</taxon>
        <taxon>Mesonia</taxon>
    </lineage>
</organism>
<evidence type="ECO:0000313" key="1">
    <source>
        <dbReference type="EMBL" id="MDR6300274.1"/>
    </source>
</evidence>
<gene>
    <name evidence="1" type="ORF">GGR31_000905</name>
</gene>
<proteinExistence type="predicted"/>
<evidence type="ECO:0008006" key="3">
    <source>
        <dbReference type="Google" id="ProtNLM"/>
    </source>
</evidence>
<dbReference type="EMBL" id="JAVDQA010000002">
    <property type="protein sequence ID" value="MDR6300274.1"/>
    <property type="molecule type" value="Genomic_DNA"/>
</dbReference>
<evidence type="ECO:0000313" key="2">
    <source>
        <dbReference type="Proteomes" id="UP001257659"/>
    </source>
</evidence>